<dbReference type="RefSeq" id="WP_242872872.1">
    <property type="nucleotide sequence ID" value="NZ_FNWV01000008.1"/>
</dbReference>
<protein>
    <submittedName>
        <fullName evidence="2">RNA dependent RNA polymerase</fullName>
    </submittedName>
</protein>
<feature type="non-terminal residue" evidence="2">
    <location>
        <position position="1"/>
    </location>
</feature>
<proteinExistence type="predicted"/>
<gene>
    <name evidence="2" type="ORF">SAMN02910265_02238</name>
</gene>
<evidence type="ECO:0000259" key="1">
    <source>
        <dbReference type="Pfam" id="PF05183"/>
    </source>
</evidence>
<feature type="domain" description="RDRP core" evidence="1">
    <location>
        <begin position="90"/>
        <end position="666"/>
    </location>
</feature>
<organism evidence="2 3">
    <name type="scientific">Ruminococcus flavefaciens</name>
    <dbReference type="NCBI Taxonomy" id="1265"/>
    <lineage>
        <taxon>Bacteria</taxon>
        <taxon>Bacillati</taxon>
        <taxon>Bacillota</taxon>
        <taxon>Clostridia</taxon>
        <taxon>Eubacteriales</taxon>
        <taxon>Oscillospiraceae</taxon>
        <taxon>Ruminococcus</taxon>
    </lineage>
</organism>
<evidence type="ECO:0000313" key="2">
    <source>
        <dbReference type="EMBL" id="SEH71193.1"/>
    </source>
</evidence>
<dbReference type="Pfam" id="PF05183">
    <property type="entry name" value="RdRP"/>
    <property type="match status" value="1"/>
</dbReference>
<dbReference type="GO" id="GO:0003968">
    <property type="term" value="F:RNA-directed RNA polymerase activity"/>
    <property type="evidence" value="ECO:0007669"/>
    <property type="project" value="InterPro"/>
</dbReference>
<dbReference type="InterPro" id="IPR057596">
    <property type="entry name" value="RDRP_core"/>
</dbReference>
<dbReference type="AlphaFoldDB" id="A0A1H6KH67"/>
<dbReference type="EMBL" id="FNWV01000008">
    <property type="protein sequence ID" value="SEH71193.1"/>
    <property type="molecule type" value="Genomic_DNA"/>
</dbReference>
<sequence length="959" mass="111602">ALRSCLKHSAHEQDDNALFYQIMCVLHGDDFKYDGAELVTDLSDVIFYADFSQVFDRDASHPYYAQLQEKAAALFTNRGVEIDFGNGMHKYVAFERSASMSRNAVLSFIREDLFWKVTERIRLGMEITKCQLSKLYAYNGLMLSGGIRVDGINIDKPHRVIVVDNQKHTVHDTDVITVEDDGSDNAVRKYHRVEHRESVDILGYDGEGIISKEFAKVINKKLNGEHTSFQIRLPYIKGMLHQIDIHDFFKSAGVVTLTDIWGVEHKVADVDIILTKSMFKGYSWLCDNNMSWEDYWDAFRRYRHALYISGVSKDSPQKFTELNYQFLNTLSMTADEFRPLDLPLSFPENDNRHWLTKETEREYYRLCTDREYRLSFFTGRKYSRGSKDYYLKNILEKNPKFIAESVYADRLKSRAQAVLKQYALGRLIVAGDNRYLSADLLGFLKDFIPKKAKRNTSQRNFYNGAVQSDFEKNAFYAPSMAYAHSNECTLLRNPHISRNEEVQLQVYPDVENMRKYYLSHLTDVVMVNWDSLTAERLGGADFDGDMIKTISDPIVNRCVKRNSKADTPLLKIPSAEPVIRDATDWQARFETVRSTFSSRVGQISNAALNRSIIAYNENSDDELRDKCREETETLAILTGLEIDSAKSGVKPDLTEYLGTKTVSKSKFLKYKSLLEKSEGRRAWYEPTFEEQFEKFFADTDWDKVDSNVERLPYLAYMLEKNTKTVVDKPADDSELFTFATDENWKDKLSSDKMERIKSLVTDYERCLSRIRACGQPVKDRQRRNDIQRILYSRGQDREYDADMLYPLFQGTPPERITAIRQELQAKNWHLTPKEQREDFLADLIPELERYYPLFSDFRFGGYRVLIDLIADIDDENNLTDRKRLIRDGDSPEFMRLMEAYLNRSVNAYYRDAVAAECRKLIEAITKPDEAVRYIVALGKRKVLFDLLLDRIEKHVRREK</sequence>
<reference evidence="2 3" key="1">
    <citation type="submission" date="2016-10" db="EMBL/GenBank/DDBJ databases">
        <authorList>
            <person name="de Groot N.N."/>
        </authorList>
    </citation>
    <scope>NUCLEOTIDE SEQUENCE [LARGE SCALE GENOMIC DNA]</scope>
    <source>
        <strain evidence="2 3">YAD2003</strain>
    </source>
</reference>
<dbReference type="Proteomes" id="UP000183190">
    <property type="component" value="Unassembled WGS sequence"/>
</dbReference>
<name>A0A1H6KH67_RUMFL</name>
<accession>A0A1H6KH67</accession>
<evidence type="ECO:0000313" key="3">
    <source>
        <dbReference type="Proteomes" id="UP000183190"/>
    </source>
</evidence>